<comment type="caution">
    <text evidence="2">The sequence shown here is derived from an EMBL/GenBank/DDBJ whole genome shotgun (WGS) entry which is preliminary data.</text>
</comment>
<evidence type="ECO:0000256" key="1">
    <source>
        <dbReference type="SAM" id="MobiDB-lite"/>
    </source>
</evidence>
<dbReference type="SUPFAM" id="SSF50729">
    <property type="entry name" value="PH domain-like"/>
    <property type="match status" value="1"/>
</dbReference>
<feature type="compositionally biased region" description="Polar residues" evidence="1">
    <location>
        <begin position="33"/>
        <end position="42"/>
    </location>
</feature>
<dbReference type="CDD" id="cd00821">
    <property type="entry name" value="PH"/>
    <property type="match status" value="1"/>
</dbReference>
<proteinExistence type="predicted"/>
<reference evidence="2 3" key="1">
    <citation type="submission" date="2016-07" db="EMBL/GenBank/DDBJ databases">
        <title>Pervasive Adenine N6-methylation of Active Genes in Fungi.</title>
        <authorList>
            <consortium name="DOE Joint Genome Institute"/>
            <person name="Mondo S.J."/>
            <person name="Dannebaum R.O."/>
            <person name="Kuo R.C."/>
            <person name="Labutti K."/>
            <person name="Haridas S."/>
            <person name="Kuo A."/>
            <person name="Salamov A."/>
            <person name="Ahrendt S.R."/>
            <person name="Lipzen A."/>
            <person name="Sullivan W."/>
            <person name="Andreopoulos W.B."/>
            <person name="Clum A."/>
            <person name="Lindquist E."/>
            <person name="Daum C."/>
            <person name="Ramamoorthy G.K."/>
            <person name="Gryganskyi A."/>
            <person name="Culley D."/>
            <person name="Magnuson J.K."/>
            <person name="James T.Y."/>
            <person name="O'Malley M.A."/>
            <person name="Stajich J.E."/>
            <person name="Spatafora J.W."/>
            <person name="Visel A."/>
            <person name="Grigoriev I.V."/>
        </authorList>
    </citation>
    <scope>NUCLEOTIDE SEQUENCE [LARGE SCALE GENOMIC DNA]</scope>
    <source>
        <strain evidence="2 3">JEL800</strain>
    </source>
</reference>
<sequence>MSMLSRTRSIASVRSDDSCTSRLSGLMNSITQELASSSSSTPEHIERSYESSGLIPKAKAAESALALSLSECNFGALEWASPAKSGPIQKLSKHTRSLLSLRSPATTPTPPTTTPQPPTYKDKHLVLTKDGKLFLFNPHTRSLDDRSVLKVYGNNIHPQAGTLQKHSWTLRASSEAEAQSWVDAINGVASSAQEALLDRLEKAYSTRSSARGSRLSVERGQIEREKALAAAAANKNGSILTAGTGASVKDVVKVATEELVDSPVVIADSISVVGEDDKSIRGRKSKISRRVSVRGWFNWLVKPAVGSAQPN</sequence>
<accession>A0A1Y2C2R7</accession>
<dbReference type="OrthoDB" id="2162770at2759"/>
<evidence type="ECO:0008006" key="4">
    <source>
        <dbReference type="Google" id="ProtNLM"/>
    </source>
</evidence>
<feature type="compositionally biased region" description="Pro residues" evidence="1">
    <location>
        <begin position="107"/>
        <end position="118"/>
    </location>
</feature>
<dbReference type="EMBL" id="MCGO01000032">
    <property type="protein sequence ID" value="ORY41291.1"/>
    <property type="molecule type" value="Genomic_DNA"/>
</dbReference>
<protein>
    <recommendedName>
        <fullName evidence="4">PH domain-containing protein</fullName>
    </recommendedName>
</protein>
<keyword evidence="3" id="KW-1185">Reference proteome</keyword>
<dbReference type="Proteomes" id="UP000193642">
    <property type="component" value="Unassembled WGS sequence"/>
</dbReference>
<evidence type="ECO:0000313" key="2">
    <source>
        <dbReference type="EMBL" id="ORY41291.1"/>
    </source>
</evidence>
<organism evidence="2 3">
    <name type="scientific">Rhizoclosmatium globosum</name>
    <dbReference type="NCBI Taxonomy" id="329046"/>
    <lineage>
        <taxon>Eukaryota</taxon>
        <taxon>Fungi</taxon>
        <taxon>Fungi incertae sedis</taxon>
        <taxon>Chytridiomycota</taxon>
        <taxon>Chytridiomycota incertae sedis</taxon>
        <taxon>Chytridiomycetes</taxon>
        <taxon>Chytridiales</taxon>
        <taxon>Chytriomycetaceae</taxon>
        <taxon>Rhizoclosmatium</taxon>
    </lineage>
</organism>
<dbReference type="AlphaFoldDB" id="A0A1Y2C2R7"/>
<feature type="region of interest" description="Disordered" evidence="1">
    <location>
        <begin position="98"/>
        <end position="121"/>
    </location>
</feature>
<name>A0A1Y2C2R7_9FUNG</name>
<gene>
    <name evidence="2" type="ORF">BCR33DRAFT_718929</name>
</gene>
<feature type="region of interest" description="Disordered" evidence="1">
    <location>
        <begin position="33"/>
        <end position="53"/>
    </location>
</feature>
<evidence type="ECO:0000313" key="3">
    <source>
        <dbReference type="Proteomes" id="UP000193642"/>
    </source>
</evidence>